<organism evidence="1 2">
    <name type="scientific">Limimaricola variabilis</name>
    <dbReference type="NCBI Taxonomy" id="1492771"/>
    <lineage>
        <taxon>Bacteria</taxon>
        <taxon>Pseudomonadati</taxon>
        <taxon>Pseudomonadota</taxon>
        <taxon>Alphaproteobacteria</taxon>
        <taxon>Rhodobacterales</taxon>
        <taxon>Paracoccaceae</taxon>
        <taxon>Limimaricola</taxon>
    </lineage>
</organism>
<dbReference type="EMBL" id="JACIBX010000004">
    <property type="protein sequence ID" value="MBB3711893.1"/>
    <property type="molecule type" value="Genomic_DNA"/>
</dbReference>
<evidence type="ECO:0000313" key="2">
    <source>
        <dbReference type="Proteomes" id="UP000576152"/>
    </source>
</evidence>
<sequence>MSVLAPAAPATAFRPLSRLRAALGRLVADRQMLCDLALLEDADLAHLGITGGQLRQVRTICRVARIAKPLPAGPAAAPQLRPTPFGLLASAALRR</sequence>
<proteinExistence type="predicted"/>
<evidence type="ECO:0000313" key="1">
    <source>
        <dbReference type="EMBL" id="MBB3711893.1"/>
    </source>
</evidence>
<accession>A0ABR6HN66</accession>
<name>A0ABR6HN66_9RHOB</name>
<reference evidence="1 2" key="1">
    <citation type="submission" date="2020-08" db="EMBL/GenBank/DDBJ databases">
        <title>Genomic Encyclopedia of Type Strains, Phase III (KMG-III): the genomes of soil and plant-associated and newly described type strains.</title>
        <authorList>
            <person name="Whitman W."/>
        </authorList>
    </citation>
    <scope>NUCLEOTIDE SEQUENCE [LARGE SCALE GENOMIC DNA]</scope>
    <source>
        <strain evidence="1 2">CECT 8572</strain>
    </source>
</reference>
<gene>
    <name evidence="1" type="ORF">FHS00_001469</name>
</gene>
<comment type="caution">
    <text evidence="1">The sequence shown here is derived from an EMBL/GenBank/DDBJ whole genome shotgun (WGS) entry which is preliminary data.</text>
</comment>
<dbReference type="RefSeq" id="WP_183471359.1">
    <property type="nucleotide sequence ID" value="NZ_JACIBX010000004.1"/>
</dbReference>
<dbReference type="Proteomes" id="UP000576152">
    <property type="component" value="Unassembled WGS sequence"/>
</dbReference>
<keyword evidence="2" id="KW-1185">Reference proteome</keyword>
<protein>
    <submittedName>
        <fullName evidence="1">Uncharacterized protein YjiS (DUF1127 family)</fullName>
    </submittedName>
</protein>